<evidence type="ECO:0000313" key="4">
    <source>
        <dbReference type="Proteomes" id="UP000614811"/>
    </source>
</evidence>
<dbReference type="EMBL" id="BMXA01000001">
    <property type="protein sequence ID" value="GHA00650.1"/>
    <property type="molecule type" value="Genomic_DNA"/>
</dbReference>
<protein>
    <recommendedName>
        <fullName evidence="5">Thioredoxin domain-containing protein</fullName>
    </recommendedName>
</protein>
<dbReference type="InterPro" id="IPR036249">
    <property type="entry name" value="Thioredoxin-like_sf"/>
</dbReference>
<reference evidence="3" key="1">
    <citation type="journal article" date="2014" name="Int. J. Syst. Evol. Microbiol.">
        <title>Complete genome sequence of Corynebacterium casei LMG S-19264T (=DSM 44701T), isolated from a smear-ripened cheese.</title>
        <authorList>
            <consortium name="US DOE Joint Genome Institute (JGI-PGF)"/>
            <person name="Walter F."/>
            <person name="Albersmeier A."/>
            <person name="Kalinowski J."/>
            <person name="Ruckert C."/>
        </authorList>
    </citation>
    <scope>NUCLEOTIDE SEQUENCE</scope>
    <source>
        <strain evidence="3">KCTC 12711</strain>
    </source>
</reference>
<evidence type="ECO:0008006" key="5">
    <source>
        <dbReference type="Google" id="ProtNLM"/>
    </source>
</evidence>
<dbReference type="InterPro" id="IPR028250">
    <property type="entry name" value="DsbDN"/>
</dbReference>
<dbReference type="InterPro" id="IPR004879">
    <property type="entry name" value="Ssp411-like_TRX"/>
</dbReference>
<dbReference type="Gene3D" id="1.50.10.20">
    <property type="match status" value="1"/>
</dbReference>
<evidence type="ECO:0000313" key="3">
    <source>
        <dbReference type="EMBL" id="GHA00650.1"/>
    </source>
</evidence>
<dbReference type="Proteomes" id="UP000614811">
    <property type="component" value="Unassembled WGS sequence"/>
</dbReference>
<dbReference type="Gene3D" id="1.50.10.10">
    <property type="match status" value="1"/>
</dbReference>
<keyword evidence="4" id="KW-1185">Reference proteome</keyword>
<organism evidence="3 4">
    <name type="scientific">Arenicella chitinivorans</name>
    <dbReference type="NCBI Taxonomy" id="1329800"/>
    <lineage>
        <taxon>Bacteria</taxon>
        <taxon>Pseudomonadati</taxon>
        <taxon>Pseudomonadota</taxon>
        <taxon>Gammaproteobacteria</taxon>
        <taxon>Arenicellales</taxon>
        <taxon>Arenicellaceae</taxon>
        <taxon>Arenicella</taxon>
    </lineage>
</organism>
<dbReference type="PANTHER" id="PTHR42899">
    <property type="entry name" value="SPERMATOGENESIS-ASSOCIATED PROTEIN 20"/>
    <property type="match status" value="1"/>
</dbReference>
<evidence type="ECO:0000259" key="2">
    <source>
        <dbReference type="Pfam" id="PF11412"/>
    </source>
</evidence>
<sequence>MIEQLLLNNWRDGAKLIRLQARQLACAVIALLLISSLTACGQQPISNKQAFIQKKGTYPIRTRHLDTAGAPLYTNDLIHENSAYLLQHAHNPVDWHAWTPKAFEQAKQEDKPILLSIGYSTCHWCHVMERESFEDLTIAKYINQHFIAIKVDREEHPDIDETYLTAVQMLSGKVGWPLTAVLTPDAEPFFGGTYFPPQQFLNLLEKISSTWTERRPAILEQASRLKTEMNKLSAVAKTAHSIDHETLTSARDRISSKLFAAPRYNEPGFPREPEMLFLMQQSIRHADAELMQRLSQRLETLADSGLHDHVGGGFHRYSVDAEWRIPHFEKMLYNQAQLAQVYAQAYQFTRNPRFKQVAKRTFDFMLSQRDGNAGGFYSALDAESDGDEGKFYVWPYTELKSKLTEAELGTAETLLGVTPQGNFEGKNVLWRHSEIERSTDLSASQVLHKLRILRQERRTPPAVDRKTITAWNGLAISALISGFEAINQPHYQRTAEQIAESLWDTAYSADAGLARIHSPKQRIDATLDDYTNLVRAYLDIFDTTTEAKWLRRAETLTQRMLKDFRDEKTGAFLISNKHLQRGLVVPIITARDDAMYSGNSVAAQNLARLFHRTGDIQYRDHARAVIAHFSSQIHAAPESASGLLMAASMLIEGEALQPHYAARGKVRVSSSLNENRLSVVISIQAGWHINADNVLNEYLIPTSLSTKDNSCTTIDSINFPSAKQVELGFQKDPLLVFDGDITINAKLRQSSPECAVAKLELRIQACSDQVCLSPATIELRTPTNQLSVNEAFNPTNNNTLHSKR</sequence>
<dbReference type="Gene3D" id="2.60.40.1250">
    <property type="entry name" value="Thiol:disulfide interchange protein DsbD, N-terminal domain"/>
    <property type="match status" value="1"/>
</dbReference>
<comment type="caution">
    <text evidence="3">The sequence shown here is derived from an EMBL/GenBank/DDBJ whole genome shotgun (WGS) entry which is preliminary data.</text>
</comment>
<dbReference type="GO" id="GO:0005975">
    <property type="term" value="P:carbohydrate metabolic process"/>
    <property type="evidence" value="ECO:0007669"/>
    <property type="project" value="InterPro"/>
</dbReference>
<dbReference type="Pfam" id="PF11412">
    <property type="entry name" value="DsbD_N"/>
    <property type="match status" value="1"/>
</dbReference>
<dbReference type="InterPro" id="IPR024705">
    <property type="entry name" value="Ssp411"/>
</dbReference>
<dbReference type="SUPFAM" id="SSF48208">
    <property type="entry name" value="Six-hairpin glycosidases"/>
    <property type="match status" value="1"/>
</dbReference>
<dbReference type="AlphaFoldDB" id="A0A918RJ10"/>
<feature type="domain" description="Spermatogenesis-associated protein 20-like TRX" evidence="1">
    <location>
        <begin position="74"/>
        <end position="229"/>
    </location>
</feature>
<name>A0A918RJ10_9GAMM</name>
<dbReference type="Pfam" id="PF03190">
    <property type="entry name" value="Thioredox_DsbH"/>
    <property type="match status" value="1"/>
</dbReference>
<dbReference type="InterPro" id="IPR012341">
    <property type="entry name" value="6hp_glycosidase-like_sf"/>
</dbReference>
<dbReference type="SUPFAM" id="SSF52833">
    <property type="entry name" value="Thioredoxin-like"/>
    <property type="match status" value="1"/>
</dbReference>
<feature type="domain" description="Thiol:disulfide interchange protein DsbD N-terminal" evidence="2">
    <location>
        <begin position="666"/>
        <end position="776"/>
    </location>
</feature>
<gene>
    <name evidence="3" type="ORF">GCM10008090_06980</name>
</gene>
<reference evidence="3" key="2">
    <citation type="submission" date="2020-09" db="EMBL/GenBank/DDBJ databases">
        <authorList>
            <person name="Sun Q."/>
            <person name="Kim S."/>
        </authorList>
    </citation>
    <scope>NUCLEOTIDE SEQUENCE</scope>
    <source>
        <strain evidence="3">KCTC 12711</strain>
    </source>
</reference>
<dbReference type="CDD" id="cd02955">
    <property type="entry name" value="SSP411"/>
    <property type="match status" value="1"/>
</dbReference>
<accession>A0A918RJ10</accession>
<dbReference type="Gene3D" id="3.40.30.10">
    <property type="entry name" value="Glutaredoxin"/>
    <property type="match status" value="1"/>
</dbReference>
<dbReference type="PANTHER" id="PTHR42899:SF1">
    <property type="entry name" value="SPERMATOGENESIS-ASSOCIATED PROTEIN 20"/>
    <property type="match status" value="1"/>
</dbReference>
<dbReference type="InterPro" id="IPR036929">
    <property type="entry name" value="DsbDN_sf"/>
</dbReference>
<dbReference type="InterPro" id="IPR008928">
    <property type="entry name" value="6-hairpin_glycosidase_sf"/>
</dbReference>
<proteinExistence type="predicted"/>
<dbReference type="RefSeq" id="WP_189398604.1">
    <property type="nucleotide sequence ID" value="NZ_BMXA01000001.1"/>
</dbReference>
<evidence type="ECO:0000259" key="1">
    <source>
        <dbReference type="Pfam" id="PF03190"/>
    </source>
</evidence>